<feature type="domain" description="DUF2157" evidence="3">
    <location>
        <begin position="11"/>
        <end position="148"/>
    </location>
</feature>
<sequence>MRSADMADQIDRWAATGLVTNDQAERMRADLPATAPHRSLAAEGLGYSGGSLVTVALLMLSSHYWTALGTAGRLLAVGSAGILLVTGGLLTPRPADGVTARLRAVLWLSGTAAAFASLLLAGSLAALPPGPELLPWAGIGAAGLAWGLLAAGGVLRPAPLGRTLGGHADRRRGARRGGGSALPPPGARRGPPPTGPAGRNGAVRSGRGAHALRRRHPARGDLTMGTEEL</sequence>
<organism evidence="4 5">
    <name type="scientific">Paractinoplanes atraurantiacus</name>
    <dbReference type="NCBI Taxonomy" id="1036182"/>
    <lineage>
        <taxon>Bacteria</taxon>
        <taxon>Bacillati</taxon>
        <taxon>Actinomycetota</taxon>
        <taxon>Actinomycetes</taxon>
        <taxon>Micromonosporales</taxon>
        <taxon>Micromonosporaceae</taxon>
        <taxon>Paractinoplanes</taxon>
    </lineage>
</organism>
<feature type="transmembrane region" description="Helical" evidence="2">
    <location>
        <begin position="71"/>
        <end position="92"/>
    </location>
</feature>
<protein>
    <submittedName>
        <fullName evidence="4">Predicted membrane protein</fullName>
    </submittedName>
</protein>
<name>A0A285JG87_9ACTN</name>
<evidence type="ECO:0000259" key="3">
    <source>
        <dbReference type="Pfam" id="PF09925"/>
    </source>
</evidence>
<keyword evidence="2" id="KW-1133">Transmembrane helix</keyword>
<feature type="region of interest" description="Disordered" evidence="1">
    <location>
        <begin position="162"/>
        <end position="229"/>
    </location>
</feature>
<dbReference type="Proteomes" id="UP000219612">
    <property type="component" value="Unassembled WGS sequence"/>
</dbReference>
<feature type="transmembrane region" description="Helical" evidence="2">
    <location>
        <begin position="45"/>
        <end position="65"/>
    </location>
</feature>
<keyword evidence="5" id="KW-1185">Reference proteome</keyword>
<evidence type="ECO:0000313" key="4">
    <source>
        <dbReference type="EMBL" id="SNY59320.1"/>
    </source>
</evidence>
<feature type="transmembrane region" description="Helical" evidence="2">
    <location>
        <begin position="104"/>
        <end position="127"/>
    </location>
</feature>
<keyword evidence="2" id="KW-0472">Membrane</keyword>
<proteinExistence type="predicted"/>
<keyword evidence="2" id="KW-0812">Transmembrane</keyword>
<dbReference type="OrthoDB" id="5197800at2"/>
<dbReference type="Pfam" id="PF09925">
    <property type="entry name" value="DUF2157"/>
    <property type="match status" value="1"/>
</dbReference>
<feature type="transmembrane region" description="Helical" evidence="2">
    <location>
        <begin position="133"/>
        <end position="155"/>
    </location>
</feature>
<dbReference type="EMBL" id="OBDY01000020">
    <property type="protein sequence ID" value="SNY59320.1"/>
    <property type="molecule type" value="Genomic_DNA"/>
</dbReference>
<dbReference type="AlphaFoldDB" id="A0A285JG87"/>
<evidence type="ECO:0000256" key="1">
    <source>
        <dbReference type="SAM" id="MobiDB-lite"/>
    </source>
</evidence>
<reference evidence="4 5" key="1">
    <citation type="submission" date="2017-09" db="EMBL/GenBank/DDBJ databases">
        <authorList>
            <person name="Ehlers B."/>
            <person name="Leendertz F.H."/>
        </authorList>
    </citation>
    <scope>NUCLEOTIDE SEQUENCE [LARGE SCALE GENOMIC DNA]</scope>
    <source>
        <strain evidence="4 5">CGMCC 4.6857</strain>
    </source>
</reference>
<feature type="compositionally biased region" description="Pro residues" evidence="1">
    <location>
        <begin position="182"/>
        <end position="195"/>
    </location>
</feature>
<dbReference type="InterPro" id="IPR018677">
    <property type="entry name" value="DUF2157"/>
</dbReference>
<accession>A0A285JG87</accession>
<evidence type="ECO:0000256" key="2">
    <source>
        <dbReference type="SAM" id="Phobius"/>
    </source>
</evidence>
<gene>
    <name evidence="4" type="ORF">SAMN05421748_120110</name>
</gene>
<evidence type="ECO:0000313" key="5">
    <source>
        <dbReference type="Proteomes" id="UP000219612"/>
    </source>
</evidence>